<dbReference type="GO" id="GO:0004386">
    <property type="term" value="F:helicase activity"/>
    <property type="evidence" value="ECO:0007669"/>
    <property type="project" value="UniProtKB-KW"/>
</dbReference>
<keyword evidence="1" id="KW-0067">ATP-binding</keyword>
<dbReference type="AlphaFoldDB" id="A0A392R1Q6"/>
<organism evidence="1 2">
    <name type="scientific">Trifolium medium</name>
    <dbReference type="NCBI Taxonomy" id="97028"/>
    <lineage>
        <taxon>Eukaryota</taxon>
        <taxon>Viridiplantae</taxon>
        <taxon>Streptophyta</taxon>
        <taxon>Embryophyta</taxon>
        <taxon>Tracheophyta</taxon>
        <taxon>Spermatophyta</taxon>
        <taxon>Magnoliopsida</taxon>
        <taxon>eudicotyledons</taxon>
        <taxon>Gunneridae</taxon>
        <taxon>Pentapetalae</taxon>
        <taxon>rosids</taxon>
        <taxon>fabids</taxon>
        <taxon>Fabales</taxon>
        <taxon>Fabaceae</taxon>
        <taxon>Papilionoideae</taxon>
        <taxon>50 kb inversion clade</taxon>
        <taxon>NPAAA clade</taxon>
        <taxon>Hologalegina</taxon>
        <taxon>IRL clade</taxon>
        <taxon>Trifolieae</taxon>
        <taxon>Trifolium</taxon>
    </lineage>
</organism>
<protein>
    <submittedName>
        <fullName evidence="1">ATP-dependent DNA helicase PIF1</fullName>
    </submittedName>
</protein>
<dbReference type="Gene3D" id="2.40.50.140">
    <property type="entry name" value="Nucleic acid-binding proteins"/>
    <property type="match status" value="1"/>
</dbReference>
<feature type="non-terminal residue" evidence="1">
    <location>
        <position position="61"/>
    </location>
</feature>
<dbReference type="EMBL" id="LXQA010180232">
    <property type="protein sequence ID" value="MCI30518.1"/>
    <property type="molecule type" value="Genomic_DNA"/>
</dbReference>
<accession>A0A392R1Q6</accession>
<evidence type="ECO:0000313" key="1">
    <source>
        <dbReference type="EMBL" id="MCI30518.1"/>
    </source>
</evidence>
<comment type="caution">
    <text evidence="1">The sequence shown here is derived from an EMBL/GenBank/DDBJ whole genome shotgun (WGS) entry which is preliminary data.</text>
</comment>
<keyword evidence="1" id="KW-0547">Nucleotide-binding</keyword>
<sequence length="61" mass="6802">MDDTDSATLVLFDRDAAMLFNRSCAEVLRNRDMRAGHGVLPPEIQALINSTYLFKVECKAA</sequence>
<reference evidence="1 2" key="1">
    <citation type="journal article" date="2018" name="Front. Plant Sci.">
        <title>Red Clover (Trifolium pratense) and Zigzag Clover (T. medium) - A Picture of Genomic Similarities and Differences.</title>
        <authorList>
            <person name="Dluhosova J."/>
            <person name="Istvanek J."/>
            <person name="Nedelnik J."/>
            <person name="Repkova J."/>
        </authorList>
    </citation>
    <scope>NUCLEOTIDE SEQUENCE [LARGE SCALE GENOMIC DNA]</scope>
    <source>
        <strain evidence="2">cv. 10/8</strain>
        <tissue evidence="1">Leaf</tissue>
    </source>
</reference>
<keyword evidence="1" id="KW-0347">Helicase</keyword>
<keyword evidence="2" id="KW-1185">Reference proteome</keyword>
<evidence type="ECO:0000313" key="2">
    <source>
        <dbReference type="Proteomes" id="UP000265520"/>
    </source>
</evidence>
<name>A0A392R1Q6_9FABA</name>
<proteinExistence type="predicted"/>
<dbReference type="InterPro" id="IPR012340">
    <property type="entry name" value="NA-bd_OB-fold"/>
</dbReference>
<dbReference type="Proteomes" id="UP000265520">
    <property type="component" value="Unassembled WGS sequence"/>
</dbReference>
<keyword evidence="1" id="KW-0378">Hydrolase</keyword>